<evidence type="ECO:0000313" key="1">
    <source>
        <dbReference type="EMBL" id="GBL92450.1"/>
    </source>
</evidence>
<gene>
    <name evidence="1" type="ORF">AVEN_174730_1</name>
</gene>
<comment type="caution">
    <text evidence="1">The sequence shown here is derived from an EMBL/GenBank/DDBJ whole genome shotgun (WGS) entry which is preliminary data.</text>
</comment>
<reference evidence="1 2" key="1">
    <citation type="journal article" date="2019" name="Sci. Rep.">
        <title>Orb-weaving spider Araneus ventricosus genome elucidates the spidroin gene catalogue.</title>
        <authorList>
            <person name="Kono N."/>
            <person name="Nakamura H."/>
            <person name="Ohtoshi R."/>
            <person name="Moran D.A.P."/>
            <person name="Shinohara A."/>
            <person name="Yoshida Y."/>
            <person name="Fujiwara M."/>
            <person name="Mori M."/>
            <person name="Tomita M."/>
            <person name="Arakawa K."/>
        </authorList>
    </citation>
    <scope>NUCLEOTIDE SEQUENCE [LARGE SCALE GENOMIC DNA]</scope>
</reference>
<dbReference type="Proteomes" id="UP000499080">
    <property type="component" value="Unassembled WGS sequence"/>
</dbReference>
<proteinExistence type="predicted"/>
<sequence>MNDRNEILSYDEDAPIREIIKRLRNIVNSKQNYHSRLTYKKVEIASSLLDVFVFKCTQLTEKALINAEETFQQNEKNSLKSKRMLATLMLCEGSAPYDSCLPG</sequence>
<organism evidence="1 2">
    <name type="scientific">Araneus ventricosus</name>
    <name type="common">Orbweaver spider</name>
    <name type="synonym">Epeira ventricosa</name>
    <dbReference type="NCBI Taxonomy" id="182803"/>
    <lineage>
        <taxon>Eukaryota</taxon>
        <taxon>Metazoa</taxon>
        <taxon>Ecdysozoa</taxon>
        <taxon>Arthropoda</taxon>
        <taxon>Chelicerata</taxon>
        <taxon>Arachnida</taxon>
        <taxon>Araneae</taxon>
        <taxon>Araneomorphae</taxon>
        <taxon>Entelegynae</taxon>
        <taxon>Araneoidea</taxon>
        <taxon>Araneidae</taxon>
        <taxon>Araneus</taxon>
    </lineage>
</organism>
<dbReference type="AlphaFoldDB" id="A0A4Y2BJQ1"/>
<dbReference type="EMBL" id="BGPR01000086">
    <property type="protein sequence ID" value="GBL92450.1"/>
    <property type="molecule type" value="Genomic_DNA"/>
</dbReference>
<protein>
    <submittedName>
        <fullName evidence="1">Uncharacterized protein</fullName>
    </submittedName>
</protein>
<accession>A0A4Y2BJQ1</accession>
<keyword evidence="2" id="KW-1185">Reference proteome</keyword>
<evidence type="ECO:0000313" key="2">
    <source>
        <dbReference type="Proteomes" id="UP000499080"/>
    </source>
</evidence>
<name>A0A4Y2BJQ1_ARAVE</name>